<comment type="similarity">
    <text evidence="2">Belongs to the methyl-accepting chemotaxis (MCP) protein family.</text>
</comment>
<feature type="region of interest" description="Disordered" evidence="5">
    <location>
        <begin position="757"/>
        <end position="811"/>
    </location>
</feature>
<organism evidence="9 10">
    <name type="scientific">Natronocalculus amylovorans</name>
    <dbReference type="NCBI Taxonomy" id="2917812"/>
    <lineage>
        <taxon>Archaea</taxon>
        <taxon>Methanobacteriati</taxon>
        <taxon>Methanobacteriota</taxon>
        <taxon>Stenosarchaea group</taxon>
        <taxon>Halobacteria</taxon>
        <taxon>Halobacteriales</taxon>
        <taxon>Haloferacaceae</taxon>
        <taxon>Natronocalculus</taxon>
    </lineage>
</organism>
<dbReference type="GO" id="GO:0007165">
    <property type="term" value="P:signal transduction"/>
    <property type="evidence" value="ECO:0007669"/>
    <property type="project" value="UniProtKB-KW"/>
</dbReference>
<dbReference type="RefSeq" id="WP_250583567.1">
    <property type="nucleotide sequence ID" value="NZ_JAKRVX010000002.1"/>
</dbReference>
<keyword evidence="6" id="KW-0472">Membrane</keyword>
<name>A0AAE3FW83_9EURY</name>
<dbReference type="SUPFAM" id="SSF158472">
    <property type="entry name" value="HAMP domain-like"/>
    <property type="match status" value="1"/>
</dbReference>
<dbReference type="PROSITE" id="PS50885">
    <property type="entry name" value="HAMP"/>
    <property type="match status" value="2"/>
</dbReference>
<dbReference type="AlphaFoldDB" id="A0AAE3FW83"/>
<feature type="transmembrane region" description="Helical" evidence="6">
    <location>
        <begin position="22"/>
        <end position="46"/>
    </location>
</feature>
<comment type="caution">
    <text evidence="9">The sequence shown here is derived from an EMBL/GenBank/DDBJ whole genome shotgun (WGS) entry which is preliminary data.</text>
</comment>
<dbReference type="InterPro" id="IPR003660">
    <property type="entry name" value="HAMP_dom"/>
</dbReference>
<evidence type="ECO:0000259" key="8">
    <source>
        <dbReference type="PROSITE" id="PS50885"/>
    </source>
</evidence>
<evidence type="ECO:0000256" key="4">
    <source>
        <dbReference type="SAM" id="Coils"/>
    </source>
</evidence>
<dbReference type="Gene3D" id="6.10.340.10">
    <property type="match status" value="1"/>
</dbReference>
<dbReference type="CDD" id="cd06225">
    <property type="entry name" value="HAMP"/>
    <property type="match status" value="1"/>
</dbReference>
<keyword evidence="4" id="KW-0175">Coiled coil</keyword>
<evidence type="ECO:0000256" key="3">
    <source>
        <dbReference type="PROSITE-ProRule" id="PRU00284"/>
    </source>
</evidence>
<proteinExistence type="inferred from homology"/>
<dbReference type="Pfam" id="PF00672">
    <property type="entry name" value="HAMP"/>
    <property type="match status" value="1"/>
</dbReference>
<dbReference type="PANTHER" id="PTHR32089:SF112">
    <property type="entry name" value="LYSOZYME-LIKE PROTEIN-RELATED"/>
    <property type="match status" value="1"/>
</dbReference>
<dbReference type="Gene3D" id="1.10.287.950">
    <property type="entry name" value="Methyl-accepting chemotaxis protein"/>
    <property type="match status" value="1"/>
</dbReference>
<sequence length="811" mass="87305">MAADEESPTAARRIYDRLRGRYVIKIGAAALLVVGVLLVAGAYTVVETQATIEQDAEQTLITAAEREAQGIEGWIDDRENDIETISRSSEVTDGDPDEIQQLLFTDLDILPDHVRSIHYYDMAEDEVLTSTDESRIGYNPEADGAEWARDSSTFYSVNHVQTTHPYEADGEKRMAFISPVGGDSSRAIVIVTDLAARGELLATPIDGSVVEVVSHANGEVVIAQDTGAILNQYFGLDRLPHLNSPVSEPRVDTVSNDHELIDDTQMVVASVPVDGEPWTVTIAAPESTVFSAVGEITENLFILIGIAFLGLAGLGVVISRDINNSLDEMTGYAESIESGNLDVSIDRSRTDEFGQLAVLFTRIRDTLKKRLTEVEEQATQAAQAQSEAEAFADHLETKAREYEETMDTCRDGDLTARLDPQSESEALEQIGTSFNLMLDEWQETIIEVQSFAEQVHASNEALVADVDEVGDASEEVAQSIDEIAQGADEQQSNLDQVANEMNSLSATIEEIASSSEAVAKTSEEAVTAVTESQDATDEAISEIHDIKQQADQTVEAIDALDERAGDIGEITDFISDVAEQTNILALNASIEAARAGEAGAGFAVVADEVKSLAGETQEAADEIEAIVDDLQAQTDRTVADFETVHERVERGIDVIETANGSLEMVESHVVETDSNIQDINQSTESQAVSTEEVASTVDDVVTISEESTSEARSVASAAEQQRAVLEDVAGRAIELTDDVSVLADRLSEFTIEPAEAEIANSEDTVDEAANERADDAYDGRAAEQGDPFETGDVSANGESEIGFEFGSDAKQ</sequence>
<dbReference type="SMART" id="SM00283">
    <property type="entry name" value="MA"/>
    <property type="match status" value="1"/>
</dbReference>
<keyword evidence="10" id="KW-1185">Reference proteome</keyword>
<dbReference type="InterPro" id="IPR004089">
    <property type="entry name" value="MCPsignal_dom"/>
</dbReference>
<feature type="coiled-coil region" evidence="4">
    <location>
        <begin position="480"/>
        <end position="507"/>
    </location>
</feature>
<keyword evidence="1 3" id="KW-0807">Transducer</keyword>
<feature type="domain" description="HAMP" evidence="8">
    <location>
        <begin position="400"/>
        <end position="446"/>
    </location>
</feature>
<evidence type="ECO:0000256" key="2">
    <source>
        <dbReference type="ARBA" id="ARBA00029447"/>
    </source>
</evidence>
<reference evidence="9" key="2">
    <citation type="submission" date="2022-02" db="EMBL/GenBank/DDBJ databases">
        <authorList>
            <person name="Elcheninov A.G."/>
            <person name="Sorokin D.Y."/>
            <person name="Kublanov I.V."/>
        </authorList>
    </citation>
    <scope>NUCLEOTIDE SEQUENCE</scope>
    <source>
        <strain evidence="9">AArc-St2</strain>
    </source>
</reference>
<evidence type="ECO:0000313" key="10">
    <source>
        <dbReference type="Proteomes" id="UP001203207"/>
    </source>
</evidence>
<feature type="compositionally biased region" description="Basic and acidic residues" evidence="5">
    <location>
        <begin position="769"/>
        <end position="783"/>
    </location>
</feature>
<dbReference type="EMBL" id="JAKRVX010000002">
    <property type="protein sequence ID" value="MCL9816742.1"/>
    <property type="molecule type" value="Genomic_DNA"/>
</dbReference>
<dbReference type="Pfam" id="PF00015">
    <property type="entry name" value="MCPsignal"/>
    <property type="match status" value="1"/>
</dbReference>
<reference evidence="9" key="1">
    <citation type="journal article" date="2022" name="Syst. Appl. Microbiol.">
        <title>Natronocalculus amylovorans gen. nov., sp. nov., and Natranaeroarchaeum aerophilus sp. nov., dominant culturable amylolytic natronoarchaea from hypersaline soda lakes in southwestern Siberia.</title>
        <authorList>
            <person name="Sorokin D.Y."/>
            <person name="Elcheninov A.G."/>
            <person name="Khizhniak T.V."/>
            <person name="Koenen M."/>
            <person name="Bale N.J."/>
            <person name="Damste J.S.S."/>
            <person name="Kublanov I.V."/>
        </authorList>
    </citation>
    <scope>NUCLEOTIDE SEQUENCE</scope>
    <source>
        <strain evidence="9">AArc-St2</strain>
    </source>
</reference>
<protein>
    <submittedName>
        <fullName evidence="9">Methyl-accepting chemotaxis protein</fullName>
    </submittedName>
</protein>
<dbReference type="PANTHER" id="PTHR32089">
    <property type="entry name" value="METHYL-ACCEPTING CHEMOTAXIS PROTEIN MCPB"/>
    <property type="match status" value="1"/>
</dbReference>
<dbReference type="Proteomes" id="UP001203207">
    <property type="component" value="Unassembled WGS sequence"/>
</dbReference>
<evidence type="ECO:0000259" key="7">
    <source>
        <dbReference type="PROSITE" id="PS50111"/>
    </source>
</evidence>
<evidence type="ECO:0000256" key="5">
    <source>
        <dbReference type="SAM" id="MobiDB-lite"/>
    </source>
</evidence>
<evidence type="ECO:0000256" key="6">
    <source>
        <dbReference type="SAM" id="Phobius"/>
    </source>
</evidence>
<dbReference type="SUPFAM" id="SSF58104">
    <property type="entry name" value="Methyl-accepting chemotaxis protein (MCP) signaling domain"/>
    <property type="match status" value="1"/>
</dbReference>
<feature type="domain" description="HAMP" evidence="8">
    <location>
        <begin position="320"/>
        <end position="372"/>
    </location>
</feature>
<feature type="domain" description="Methyl-accepting transducer" evidence="7">
    <location>
        <begin position="465"/>
        <end position="701"/>
    </location>
</feature>
<dbReference type="PROSITE" id="PS50111">
    <property type="entry name" value="CHEMOTAXIS_TRANSDUC_2"/>
    <property type="match status" value="1"/>
</dbReference>
<accession>A0AAE3FW83</accession>
<dbReference type="GO" id="GO:0016020">
    <property type="term" value="C:membrane"/>
    <property type="evidence" value="ECO:0007669"/>
    <property type="project" value="InterPro"/>
</dbReference>
<evidence type="ECO:0000256" key="1">
    <source>
        <dbReference type="ARBA" id="ARBA00023224"/>
    </source>
</evidence>
<evidence type="ECO:0000313" key="9">
    <source>
        <dbReference type="EMBL" id="MCL9816742.1"/>
    </source>
</evidence>
<gene>
    <name evidence="9" type="ORF">AArcSt2_07270</name>
</gene>
<dbReference type="SMART" id="SM00304">
    <property type="entry name" value="HAMP"/>
    <property type="match status" value="2"/>
</dbReference>
<keyword evidence="6" id="KW-0812">Transmembrane</keyword>
<keyword evidence="6" id="KW-1133">Transmembrane helix</keyword>